<dbReference type="PANTHER" id="PTHR44591:SF3">
    <property type="entry name" value="RESPONSE REGULATORY DOMAIN-CONTAINING PROTEIN"/>
    <property type="match status" value="1"/>
</dbReference>
<dbReference type="PROSITE" id="PS50110">
    <property type="entry name" value="RESPONSE_REGULATORY"/>
    <property type="match status" value="1"/>
</dbReference>
<dbReference type="Gene3D" id="1.10.1660.10">
    <property type="match status" value="1"/>
</dbReference>
<reference evidence="4 5" key="1">
    <citation type="submission" date="2014-10" db="EMBL/GenBank/DDBJ databases">
        <authorList>
            <person name="Seo M.-J."/>
            <person name="Seok Y.J."/>
            <person name="Cha I.-T."/>
        </authorList>
    </citation>
    <scope>NUCLEOTIDE SEQUENCE [LARGE SCALE GENOMIC DNA]</scope>
    <source>
        <strain evidence="4 5">NEU</strain>
    </source>
</reference>
<dbReference type="InterPro" id="IPR009061">
    <property type="entry name" value="DNA-bd_dom_put_sf"/>
</dbReference>
<protein>
    <submittedName>
        <fullName evidence="4">DNA binding, excisionase family domain protein</fullName>
    </submittedName>
</protein>
<dbReference type="AlphaFoldDB" id="A0A1S2N900"/>
<feature type="domain" description="Response regulatory" evidence="3">
    <location>
        <begin position="109"/>
        <end position="226"/>
    </location>
</feature>
<dbReference type="CDD" id="cd04762">
    <property type="entry name" value="HTH_MerR-trunc"/>
    <property type="match status" value="1"/>
</dbReference>
<evidence type="ECO:0000313" key="4">
    <source>
        <dbReference type="EMBL" id="OIJ40792.1"/>
    </source>
</evidence>
<dbReference type="InterPro" id="IPR041657">
    <property type="entry name" value="HTH_17"/>
</dbReference>
<organism evidence="4 5">
    <name type="scientific">Massilia timonae</name>
    <dbReference type="NCBI Taxonomy" id="47229"/>
    <lineage>
        <taxon>Bacteria</taxon>
        <taxon>Pseudomonadati</taxon>
        <taxon>Pseudomonadota</taxon>
        <taxon>Betaproteobacteria</taxon>
        <taxon>Burkholderiales</taxon>
        <taxon>Oxalobacteraceae</taxon>
        <taxon>Telluria group</taxon>
        <taxon>Massilia</taxon>
    </lineage>
</organism>
<gene>
    <name evidence="4" type="ORF">LO55_3362</name>
</gene>
<dbReference type="Gene3D" id="3.40.50.2300">
    <property type="match status" value="1"/>
</dbReference>
<dbReference type="SUPFAM" id="SSF52172">
    <property type="entry name" value="CheY-like"/>
    <property type="match status" value="1"/>
</dbReference>
<dbReference type="Pfam" id="PF00072">
    <property type="entry name" value="Response_reg"/>
    <property type="match status" value="1"/>
</dbReference>
<evidence type="ECO:0000256" key="2">
    <source>
        <dbReference type="PROSITE-ProRule" id="PRU00169"/>
    </source>
</evidence>
<dbReference type="PANTHER" id="PTHR44591">
    <property type="entry name" value="STRESS RESPONSE REGULATOR PROTEIN 1"/>
    <property type="match status" value="1"/>
</dbReference>
<name>A0A1S2N900_9BURK</name>
<dbReference type="SMART" id="SM00448">
    <property type="entry name" value="REC"/>
    <property type="match status" value="1"/>
</dbReference>
<dbReference type="Pfam" id="PF12728">
    <property type="entry name" value="HTH_17"/>
    <property type="match status" value="1"/>
</dbReference>
<dbReference type="GO" id="GO:0003677">
    <property type="term" value="F:DNA binding"/>
    <property type="evidence" value="ECO:0007669"/>
    <property type="project" value="InterPro"/>
</dbReference>
<dbReference type="InterPro" id="IPR050595">
    <property type="entry name" value="Bact_response_regulator"/>
</dbReference>
<accession>A0A1S2N900</accession>
<keyword evidence="1 2" id="KW-0597">Phosphoprotein</keyword>
<dbReference type="NCBIfam" id="TIGR01764">
    <property type="entry name" value="excise"/>
    <property type="match status" value="1"/>
</dbReference>
<dbReference type="InterPro" id="IPR010093">
    <property type="entry name" value="SinI_DNA-bd"/>
</dbReference>
<dbReference type="InterPro" id="IPR001789">
    <property type="entry name" value="Sig_transdc_resp-reg_receiver"/>
</dbReference>
<evidence type="ECO:0000259" key="3">
    <source>
        <dbReference type="PROSITE" id="PS50110"/>
    </source>
</evidence>
<dbReference type="EMBL" id="JRYB01000001">
    <property type="protein sequence ID" value="OIJ40792.1"/>
    <property type="molecule type" value="Genomic_DNA"/>
</dbReference>
<dbReference type="InterPro" id="IPR011006">
    <property type="entry name" value="CheY-like_superfamily"/>
</dbReference>
<evidence type="ECO:0000256" key="1">
    <source>
        <dbReference type="ARBA" id="ARBA00022553"/>
    </source>
</evidence>
<sequence length="230" mass="24392">MKTADQRVTEGRSFDRAAYCTTRQAAERIGVSHRTVQMWVENGTLQAWKTAGGHRRIALDSVARLLDERRAALSGASAGPRPAPRSAPWSAPIPRPIVLDGASGGAVRSVLIVDDDAMLLRLYELEISTWGLGLAVRKASNGIEALVRIGEARPDVLVSDLHMPGLDGFGMIRSLRGNPATASLPLVVISGMDKPAVLARGLPEDVAFLTKPAPLAALRAAVTARLPATP</sequence>
<feature type="modified residue" description="4-aspartylphosphate" evidence="2">
    <location>
        <position position="160"/>
    </location>
</feature>
<proteinExistence type="predicted"/>
<dbReference type="SUPFAM" id="SSF46955">
    <property type="entry name" value="Putative DNA-binding domain"/>
    <property type="match status" value="1"/>
</dbReference>
<dbReference type="RefSeq" id="WP_071362314.1">
    <property type="nucleotide sequence ID" value="NZ_JRYB01000001.1"/>
</dbReference>
<dbReference type="Proteomes" id="UP000180246">
    <property type="component" value="Unassembled WGS sequence"/>
</dbReference>
<comment type="caution">
    <text evidence="4">The sequence shown here is derived from an EMBL/GenBank/DDBJ whole genome shotgun (WGS) entry which is preliminary data.</text>
</comment>
<dbReference type="GO" id="GO:0000160">
    <property type="term" value="P:phosphorelay signal transduction system"/>
    <property type="evidence" value="ECO:0007669"/>
    <property type="project" value="InterPro"/>
</dbReference>
<evidence type="ECO:0000313" key="5">
    <source>
        <dbReference type="Proteomes" id="UP000180246"/>
    </source>
</evidence>